<sequence length="154" mass="17665">MAWRQILFGNNAVSAALSTPGFSRFFSKSISYEVKVGIPEFLKGIGKGVETHVPKLESEIVDFQKLLVTRTLKLKKLGIPCKHMVKRLVSVTYYYYMISLLCVLSMCGGEFVRGMWQEQGKAVEMRVRERKLILKYTHKYRVGLWRPRADAAKS</sequence>
<dbReference type="EMBL" id="KE346039">
    <property type="protein sequence ID" value="EXC24958.1"/>
    <property type="molecule type" value="Genomic_DNA"/>
</dbReference>
<feature type="transmembrane region" description="Helical" evidence="1">
    <location>
        <begin position="93"/>
        <end position="112"/>
    </location>
</feature>
<dbReference type="InterPro" id="IPR019083">
    <property type="entry name" value="SAM_Ribosomal_mS41"/>
</dbReference>
<dbReference type="SMART" id="SM01238">
    <property type="entry name" value="IGR"/>
    <property type="match status" value="1"/>
</dbReference>
<dbReference type="STRING" id="981085.W9SBW0"/>
<reference evidence="4" key="1">
    <citation type="submission" date="2013-01" db="EMBL/GenBank/DDBJ databases">
        <title>Draft Genome Sequence of a Mulberry Tree, Morus notabilis C.K. Schneid.</title>
        <authorList>
            <person name="He N."/>
            <person name="Zhao S."/>
        </authorList>
    </citation>
    <scope>NUCLEOTIDE SEQUENCE</scope>
</reference>
<accession>W9SBW0</accession>
<dbReference type="Pfam" id="PF09597">
    <property type="entry name" value="SAM_Ribosomal_mS41"/>
    <property type="match status" value="1"/>
</dbReference>
<evidence type="ECO:0000256" key="1">
    <source>
        <dbReference type="SAM" id="Phobius"/>
    </source>
</evidence>
<dbReference type="PANTHER" id="PTHR34955">
    <property type="entry name" value="IGR MOTIF PROTEIN"/>
    <property type="match status" value="1"/>
</dbReference>
<dbReference type="AlphaFoldDB" id="W9SBW0"/>
<evidence type="ECO:0000259" key="2">
    <source>
        <dbReference type="SMART" id="SM01238"/>
    </source>
</evidence>
<keyword evidence="1" id="KW-1133">Transmembrane helix</keyword>
<organism evidence="3 4">
    <name type="scientific">Morus notabilis</name>
    <dbReference type="NCBI Taxonomy" id="981085"/>
    <lineage>
        <taxon>Eukaryota</taxon>
        <taxon>Viridiplantae</taxon>
        <taxon>Streptophyta</taxon>
        <taxon>Embryophyta</taxon>
        <taxon>Tracheophyta</taxon>
        <taxon>Spermatophyta</taxon>
        <taxon>Magnoliopsida</taxon>
        <taxon>eudicotyledons</taxon>
        <taxon>Gunneridae</taxon>
        <taxon>Pentapetalae</taxon>
        <taxon>rosids</taxon>
        <taxon>fabids</taxon>
        <taxon>Rosales</taxon>
        <taxon>Moraceae</taxon>
        <taxon>Moreae</taxon>
        <taxon>Morus</taxon>
    </lineage>
</organism>
<evidence type="ECO:0000313" key="4">
    <source>
        <dbReference type="Proteomes" id="UP000030645"/>
    </source>
</evidence>
<keyword evidence="4" id="KW-1185">Reference proteome</keyword>
<evidence type="ECO:0000313" key="3">
    <source>
        <dbReference type="EMBL" id="EXC24958.1"/>
    </source>
</evidence>
<protein>
    <recommendedName>
        <fullName evidence="2">Small ribosomal subunit protein mS41 SAM domain-containing protein</fullName>
    </recommendedName>
</protein>
<gene>
    <name evidence="3" type="ORF">L484_009244</name>
</gene>
<dbReference type="eggNOG" id="ENOG502S4H6">
    <property type="taxonomic scope" value="Eukaryota"/>
</dbReference>
<dbReference type="PANTHER" id="PTHR34955:SF2">
    <property type="entry name" value="IGR MOTIF PROTEIN"/>
    <property type="match status" value="1"/>
</dbReference>
<name>W9SBW0_9ROSA</name>
<dbReference type="Proteomes" id="UP000030645">
    <property type="component" value="Unassembled WGS sequence"/>
</dbReference>
<keyword evidence="1" id="KW-0812">Transmembrane</keyword>
<feature type="domain" description="Small ribosomal subunit protein mS41 SAM" evidence="2">
    <location>
        <begin position="38"/>
        <end position="143"/>
    </location>
</feature>
<keyword evidence="1" id="KW-0472">Membrane</keyword>
<proteinExistence type="predicted"/>